<keyword evidence="2" id="KW-0808">Transferase</keyword>
<dbReference type="SUPFAM" id="SSF53901">
    <property type="entry name" value="Thiolase-like"/>
    <property type="match status" value="1"/>
</dbReference>
<dbReference type="InterPro" id="IPR001099">
    <property type="entry name" value="Chalcone/stilbene_synt_N"/>
</dbReference>
<evidence type="ECO:0000259" key="4">
    <source>
        <dbReference type="Pfam" id="PF00195"/>
    </source>
</evidence>
<evidence type="ECO:0000313" key="7">
    <source>
        <dbReference type="Proteomes" id="UP000184048"/>
    </source>
</evidence>
<proteinExistence type="inferred from homology"/>
<dbReference type="Proteomes" id="UP000184048">
    <property type="component" value="Unassembled WGS sequence"/>
</dbReference>
<dbReference type="PANTHER" id="PTHR11877:SF46">
    <property type="entry name" value="TYPE III POLYKETIDE SYNTHASE A"/>
    <property type="match status" value="1"/>
</dbReference>
<dbReference type="STRING" id="1121884.SAMN02745131_01107"/>
<evidence type="ECO:0000259" key="5">
    <source>
        <dbReference type="Pfam" id="PF02797"/>
    </source>
</evidence>
<dbReference type="Pfam" id="PF02797">
    <property type="entry name" value="Chal_sti_synt_C"/>
    <property type="match status" value="1"/>
</dbReference>
<dbReference type="CDD" id="cd00831">
    <property type="entry name" value="CHS_like"/>
    <property type="match status" value="1"/>
</dbReference>
<dbReference type="EMBL" id="FQUU01000003">
    <property type="protein sequence ID" value="SHE76832.1"/>
    <property type="molecule type" value="Genomic_DNA"/>
</dbReference>
<feature type="domain" description="Chalcone/stilbene synthase C-terminal" evidence="5">
    <location>
        <begin position="208"/>
        <end position="339"/>
    </location>
</feature>
<dbReference type="AlphaFoldDB" id="A0A1M4W784"/>
<evidence type="ECO:0000256" key="1">
    <source>
        <dbReference type="ARBA" id="ARBA00005531"/>
    </source>
</evidence>
<protein>
    <submittedName>
        <fullName evidence="6">Predicted naringenin-chalcone synthase</fullName>
    </submittedName>
</protein>
<comment type="similarity">
    <text evidence="1">Belongs to the thiolase-like superfamily. Chalcone/stilbene synthases family.</text>
</comment>
<dbReference type="InterPro" id="IPR011141">
    <property type="entry name" value="Polyketide_synthase_type-III"/>
</dbReference>
<gene>
    <name evidence="6" type="ORF">SAMN02745131_01107</name>
</gene>
<accession>A0A1M4W784</accession>
<dbReference type="PIRSF" id="PIRSF000451">
    <property type="entry name" value="PKS_III"/>
    <property type="match status" value="1"/>
</dbReference>
<evidence type="ECO:0000256" key="3">
    <source>
        <dbReference type="PIRSR" id="PIRSR000451-1"/>
    </source>
</evidence>
<dbReference type="GO" id="GO:0030639">
    <property type="term" value="P:polyketide biosynthetic process"/>
    <property type="evidence" value="ECO:0007669"/>
    <property type="project" value="TreeGrafter"/>
</dbReference>
<feature type="domain" description="Chalcone/stilbene synthase N-terminal" evidence="4">
    <location>
        <begin position="17"/>
        <end position="195"/>
    </location>
</feature>
<evidence type="ECO:0000256" key="2">
    <source>
        <dbReference type="ARBA" id="ARBA00022679"/>
    </source>
</evidence>
<dbReference type="GO" id="GO:0016747">
    <property type="term" value="F:acyltransferase activity, transferring groups other than amino-acyl groups"/>
    <property type="evidence" value="ECO:0007669"/>
    <property type="project" value="InterPro"/>
</dbReference>
<dbReference type="PANTHER" id="PTHR11877">
    <property type="entry name" value="HYDROXYMETHYLGLUTARYL-COA SYNTHASE"/>
    <property type="match status" value="1"/>
</dbReference>
<dbReference type="Gene3D" id="3.40.47.10">
    <property type="match status" value="2"/>
</dbReference>
<keyword evidence="7" id="KW-1185">Reference proteome</keyword>
<reference evidence="6 7" key="1">
    <citation type="submission" date="2016-11" db="EMBL/GenBank/DDBJ databases">
        <authorList>
            <person name="Jaros S."/>
            <person name="Januszkiewicz K."/>
            <person name="Wedrychowicz H."/>
        </authorList>
    </citation>
    <scope>NUCLEOTIDE SEQUENCE [LARGE SCALE GENOMIC DNA]</scope>
    <source>
        <strain evidence="6 7">DSM 18119</strain>
    </source>
</reference>
<evidence type="ECO:0000313" key="6">
    <source>
        <dbReference type="EMBL" id="SHE76832.1"/>
    </source>
</evidence>
<name>A0A1M4W784_9BACT</name>
<dbReference type="InterPro" id="IPR012328">
    <property type="entry name" value="Chalcone/stilbene_synt_C"/>
</dbReference>
<dbReference type="InterPro" id="IPR016039">
    <property type="entry name" value="Thiolase-like"/>
</dbReference>
<organism evidence="6 7">
    <name type="scientific">Flavisolibacter ginsengisoli DSM 18119</name>
    <dbReference type="NCBI Taxonomy" id="1121884"/>
    <lineage>
        <taxon>Bacteria</taxon>
        <taxon>Pseudomonadati</taxon>
        <taxon>Bacteroidota</taxon>
        <taxon>Chitinophagia</taxon>
        <taxon>Chitinophagales</taxon>
        <taxon>Chitinophagaceae</taxon>
        <taxon>Flavisolibacter</taxon>
    </lineage>
</organism>
<dbReference type="Pfam" id="PF00195">
    <property type="entry name" value="Chal_sti_synt_N"/>
    <property type="match status" value="1"/>
</dbReference>
<feature type="active site" description="Acyl-thioester intermediate" evidence="3">
    <location>
        <position position="134"/>
    </location>
</feature>
<sequence length="340" mass="37992">MDILSFMQTVYAVTETDKRKMRFLYKQSGINQRFSVISDYSKGINDWKFYPQSENLEPFPSLEHRMAIYSKHAPLLSVDAIRDCLGHTHHPQTITHLLTVSCTGMSAPGLDLQVMELMDLNKSIVRSSINFMGCYAAIHALKMANAICLADKQSKVLIVCTELCTLHFQRDATTDNLTSSLLFGDGSAAVLVTGDHEGGWYLDDFYSEVIPKGKRDMAWEISSSGFQMTLSGYVPDLIEEDFKSILERAMQKQGLSIEEVSHWCIHPGGKKILEAVAKSLGINNDRLKESYEVLHDYGNISSASILFVLKKIFQKSEKMTKLVGAAFGPGLTVETFSVHN</sequence>